<name>A0ABX1CT54_9FLAO</name>
<dbReference type="Proteomes" id="UP000703674">
    <property type="component" value="Unassembled WGS sequence"/>
</dbReference>
<evidence type="ECO:0000313" key="2">
    <source>
        <dbReference type="EMBL" id="NJW51471.1"/>
    </source>
</evidence>
<keyword evidence="3" id="KW-1185">Reference proteome</keyword>
<gene>
    <name evidence="2" type="ORF">HC175_00905</name>
</gene>
<evidence type="ECO:0000313" key="3">
    <source>
        <dbReference type="Proteomes" id="UP000703674"/>
    </source>
</evidence>
<evidence type="ECO:0000256" key="1">
    <source>
        <dbReference type="SAM" id="Phobius"/>
    </source>
</evidence>
<feature type="transmembrane region" description="Helical" evidence="1">
    <location>
        <begin position="20"/>
        <end position="36"/>
    </location>
</feature>
<accession>A0ABX1CT54</accession>
<organism evidence="2 3">
    <name type="scientific">Salinimicrobium oceani</name>
    <dbReference type="NCBI Taxonomy" id="2722702"/>
    <lineage>
        <taxon>Bacteria</taxon>
        <taxon>Pseudomonadati</taxon>
        <taxon>Bacteroidota</taxon>
        <taxon>Flavobacteriia</taxon>
        <taxon>Flavobacteriales</taxon>
        <taxon>Flavobacteriaceae</taxon>
        <taxon>Salinimicrobium</taxon>
    </lineage>
</organism>
<proteinExistence type="predicted"/>
<sequence>MMWGPYPNIYGEIKSYSGELVFWLLSANGAGIVVTFKRTLGIEDLAPRPAGTES</sequence>
<keyword evidence="1" id="KW-1133">Transmembrane helix</keyword>
<reference evidence="2 3" key="1">
    <citation type="submission" date="2020-03" db="EMBL/GenBank/DDBJ databases">
        <title>Salinimicrobium sp. nov, isolated from SCS.</title>
        <authorList>
            <person name="Cao W.R."/>
        </authorList>
    </citation>
    <scope>NUCLEOTIDE SEQUENCE [LARGE SCALE GENOMIC DNA]</scope>
    <source>
        <strain evidence="3">J15B91</strain>
    </source>
</reference>
<dbReference type="RefSeq" id="WP_168136637.1">
    <property type="nucleotide sequence ID" value="NZ_JAAVJR010000001.1"/>
</dbReference>
<protein>
    <submittedName>
        <fullName evidence="2">Uncharacterized protein</fullName>
    </submittedName>
</protein>
<keyword evidence="1" id="KW-0472">Membrane</keyword>
<keyword evidence="1" id="KW-0812">Transmembrane</keyword>
<dbReference type="EMBL" id="JAAVJR010000001">
    <property type="protein sequence ID" value="NJW51471.1"/>
    <property type="molecule type" value="Genomic_DNA"/>
</dbReference>
<comment type="caution">
    <text evidence="2">The sequence shown here is derived from an EMBL/GenBank/DDBJ whole genome shotgun (WGS) entry which is preliminary data.</text>
</comment>